<keyword evidence="1" id="KW-0812">Transmembrane</keyword>
<dbReference type="EMBL" id="BTRK01000006">
    <property type="protein sequence ID" value="GMR61694.1"/>
    <property type="molecule type" value="Genomic_DNA"/>
</dbReference>
<proteinExistence type="predicted"/>
<accession>A0AAN5IEJ1</accession>
<reference evidence="3" key="1">
    <citation type="submission" date="2022-10" db="EMBL/GenBank/DDBJ databases">
        <title>Genome assembly of Pristionchus species.</title>
        <authorList>
            <person name="Yoshida K."/>
            <person name="Sommer R.J."/>
        </authorList>
    </citation>
    <scope>NUCLEOTIDE SEQUENCE [LARGE SCALE GENOMIC DNA]</scope>
    <source>
        <strain evidence="3">RS5460</strain>
    </source>
</reference>
<comment type="caution">
    <text evidence="2">The sequence shown here is derived from an EMBL/GenBank/DDBJ whole genome shotgun (WGS) entry which is preliminary data.</text>
</comment>
<feature type="non-terminal residue" evidence="2">
    <location>
        <position position="74"/>
    </location>
</feature>
<sequence>MLAYRSRRPLLHARIRVELLVGVVRLIPVDIIVHHGLLVVRVVSSIRVVLLLLLLRHAVLVLHLIWLPVPHVDL</sequence>
<feature type="transmembrane region" description="Helical" evidence="1">
    <location>
        <begin position="46"/>
        <end position="69"/>
    </location>
</feature>
<dbReference type="AlphaFoldDB" id="A0AAN5IEJ1"/>
<protein>
    <submittedName>
        <fullName evidence="2">Uncharacterized protein</fullName>
    </submittedName>
</protein>
<evidence type="ECO:0000313" key="3">
    <source>
        <dbReference type="Proteomes" id="UP001328107"/>
    </source>
</evidence>
<dbReference type="Proteomes" id="UP001328107">
    <property type="component" value="Unassembled WGS sequence"/>
</dbReference>
<organism evidence="2 3">
    <name type="scientific">Pristionchus mayeri</name>
    <dbReference type="NCBI Taxonomy" id="1317129"/>
    <lineage>
        <taxon>Eukaryota</taxon>
        <taxon>Metazoa</taxon>
        <taxon>Ecdysozoa</taxon>
        <taxon>Nematoda</taxon>
        <taxon>Chromadorea</taxon>
        <taxon>Rhabditida</taxon>
        <taxon>Rhabditina</taxon>
        <taxon>Diplogasteromorpha</taxon>
        <taxon>Diplogasteroidea</taxon>
        <taxon>Neodiplogasteridae</taxon>
        <taxon>Pristionchus</taxon>
    </lineage>
</organism>
<gene>
    <name evidence="2" type="ORF">PMAYCL1PPCAC_31889</name>
</gene>
<keyword evidence="1" id="KW-0472">Membrane</keyword>
<evidence type="ECO:0000256" key="1">
    <source>
        <dbReference type="SAM" id="Phobius"/>
    </source>
</evidence>
<name>A0AAN5IEJ1_9BILA</name>
<evidence type="ECO:0000313" key="2">
    <source>
        <dbReference type="EMBL" id="GMR61694.1"/>
    </source>
</evidence>
<keyword evidence="1" id="KW-1133">Transmembrane helix</keyword>
<keyword evidence="3" id="KW-1185">Reference proteome</keyword>